<dbReference type="InterPro" id="IPR001789">
    <property type="entry name" value="Sig_transdc_resp-reg_receiver"/>
</dbReference>
<dbReference type="GO" id="GO:0000160">
    <property type="term" value="P:phosphorelay signal transduction system"/>
    <property type="evidence" value="ECO:0007669"/>
    <property type="project" value="InterPro"/>
</dbReference>
<evidence type="ECO:0000313" key="4">
    <source>
        <dbReference type="EMBL" id="SFF18522.1"/>
    </source>
</evidence>
<dbReference type="RefSeq" id="WP_091545381.1">
    <property type="nucleotide sequence ID" value="NZ_FONY01000019.1"/>
</dbReference>
<dbReference type="Pfam" id="PF00072">
    <property type="entry name" value="Response_reg"/>
    <property type="match status" value="1"/>
</dbReference>
<dbReference type="AlphaFoldDB" id="A0A1I2GM10"/>
<keyword evidence="1 2" id="KW-0597">Phosphoprotein</keyword>
<dbReference type="CDD" id="cd17546">
    <property type="entry name" value="REC_hyHK_CKI1_RcsC-like"/>
    <property type="match status" value="1"/>
</dbReference>
<dbReference type="OrthoDB" id="9796457at2"/>
<dbReference type="SMART" id="SM00448">
    <property type="entry name" value="REC"/>
    <property type="match status" value="1"/>
</dbReference>
<feature type="domain" description="Response regulatory" evidence="3">
    <location>
        <begin position="5"/>
        <end position="122"/>
    </location>
</feature>
<dbReference type="Gene3D" id="3.40.50.2300">
    <property type="match status" value="1"/>
</dbReference>
<protein>
    <submittedName>
        <fullName evidence="4">CheY chemotaxis protein or a CheY-like REC (Receiver) domain</fullName>
    </submittedName>
</protein>
<dbReference type="PROSITE" id="PS50110">
    <property type="entry name" value="RESPONSE_REGULATORY"/>
    <property type="match status" value="1"/>
</dbReference>
<dbReference type="STRING" id="1003.SAMN04488541_101936"/>
<name>A0A1I2GM10_9BACT</name>
<evidence type="ECO:0000256" key="1">
    <source>
        <dbReference type="ARBA" id="ARBA00022553"/>
    </source>
</evidence>
<dbReference type="PANTHER" id="PTHR44591">
    <property type="entry name" value="STRESS RESPONSE REGULATOR PROTEIN 1"/>
    <property type="match status" value="1"/>
</dbReference>
<evidence type="ECO:0000256" key="2">
    <source>
        <dbReference type="PROSITE-ProRule" id="PRU00169"/>
    </source>
</evidence>
<evidence type="ECO:0000313" key="5">
    <source>
        <dbReference type="Proteomes" id="UP000199513"/>
    </source>
</evidence>
<sequence>MANKKILVVEDNPINVIVLKKFIESYCDLDTATNGQKAIEMVEKNDYALVLMDINLGGEQMTGVEVLQKIRANEHFRYLPVVAVTAYVTEEAIQKFKEDGFADVVNKPIDKERILSVVSKYVGT</sequence>
<dbReference type="InterPro" id="IPR050595">
    <property type="entry name" value="Bact_response_regulator"/>
</dbReference>
<dbReference type="Proteomes" id="UP000199513">
    <property type="component" value="Unassembled WGS sequence"/>
</dbReference>
<gene>
    <name evidence="4" type="ORF">SAMN04488541_101936</name>
</gene>
<organism evidence="4 5">
    <name type="scientific">Thermoflexibacter ruber</name>
    <dbReference type="NCBI Taxonomy" id="1003"/>
    <lineage>
        <taxon>Bacteria</taxon>
        <taxon>Pseudomonadati</taxon>
        <taxon>Bacteroidota</taxon>
        <taxon>Cytophagia</taxon>
        <taxon>Cytophagales</taxon>
        <taxon>Thermoflexibacteraceae</taxon>
        <taxon>Thermoflexibacter</taxon>
    </lineage>
</organism>
<dbReference type="PANTHER" id="PTHR44591:SF3">
    <property type="entry name" value="RESPONSE REGULATORY DOMAIN-CONTAINING PROTEIN"/>
    <property type="match status" value="1"/>
</dbReference>
<dbReference type="EMBL" id="FONY01000019">
    <property type="protein sequence ID" value="SFF18522.1"/>
    <property type="molecule type" value="Genomic_DNA"/>
</dbReference>
<accession>A0A1I2GM10</accession>
<reference evidence="5" key="1">
    <citation type="submission" date="2016-10" db="EMBL/GenBank/DDBJ databases">
        <authorList>
            <person name="Varghese N."/>
            <person name="Submissions S."/>
        </authorList>
    </citation>
    <scope>NUCLEOTIDE SEQUENCE [LARGE SCALE GENOMIC DNA]</scope>
    <source>
        <strain>GEY</strain>
        <strain evidence="5">DSM 9560</strain>
    </source>
</reference>
<evidence type="ECO:0000259" key="3">
    <source>
        <dbReference type="PROSITE" id="PS50110"/>
    </source>
</evidence>
<dbReference type="SUPFAM" id="SSF52172">
    <property type="entry name" value="CheY-like"/>
    <property type="match status" value="1"/>
</dbReference>
<dbReference type="InterPro" id="IPR011006">
    <property type="entry name" value="CheY-like_superfamily"/>
</dbReference>
<proteinExistence type="predicted"/>
<keyword evidence="5" id="KW-1185">Reference proteome</keyword>
<feature type="modified residue" description="4-aspartylphosphate" evidence="2">
    <location>
        <position position="53"/>
    </location>
</feature>